<keyword evidence="2" id="KW-0808">Transferase</keyword>
<evidence type="ECO:0000259" key="1">
    <source>
        <dbReference type="PROSITE" id="PS51186"/>
    </source>
</evidence>
<dbReference type="EMBL" id="CP022530">
    <property type="protein sequence ID" value="ASP38486.1"/>
    <property type="molecule type" value="Genomic_DNA"/>
</dbReference>
<gene>
    <name evidence="2" type="ORF">CHH28_07280</name>
</gene>
<evidence type="ECO:0000313" key="3">
    <source>
        <dbReference type="Proteomes" id="UP000202440"/>
    </source>
</evidence>
<dbReference type="KEGG" id="bsan:CHH28_07280"/>
<dbReference type="Proteomes" id="UP000202440">
    <property type="component" value="Chromosome"/>
</dbReference>
<evidence type="ECO:0000313" key="2">
    <source>
        <dbReference type="EMBL" id="ASP38486.1"/>
    </source>
</evidence>
<dbReference type="Gene3D" id="3.40.630.30">
    <property type="match status" value="1"/>
</dbReference>
<dbReference type="InterPro" id="IPR016181">
    <property type="entry name" value="Acyl_CoA_acyltransferase"/>
</dbReference>
<dbReference type="Pfam" id="PF13508">
    <property type="entry name" value="Acetyltransf_7"/>
    <property type="match status" value="1"/>
</dbReference>
<organism evidence="2 3">
    <name type="scientific">Bacterioplanes sanyensis</name>
    <dbReference type="NCBI Taxonomy" id="1249553"/>
    <lineage>
        <taxon>Bacteria</taxon>
        <taxon>Pseudomonadati</taxon>
        <taxon>Pseudomonadota</taxon>
        <taxon>Gammaproteobacteria</taxon>
        <taxon>Oceanospirillales</taxon>
        <taxon>Oceanospirillaceae</taxon>
        <taxon>Bacterioplanes</taxon>
    </lineage>
</organism>
<feature type="domain" description="N-acetyltransferase" evidence="1">
    <location>
        <begin position="1"/>
        <end position="173"/>
    </location>
</feature>
<protein>
    <submittedName>
        <fullName evidence="2">GNAT family N-acetyltransferase</fullName>
    </submittedName>
</protein>
<sequence>MIRLATPSDCSNLAVLSAQVWLDTYAKEGVKRQYSEFVLSNFTVEYFQQLVSHTDFRLWLCEQGDVLQGFVLVNLKSHCQCDRYTAGYDQVAVSDVSYEVEKLYVSSRHQGQGIGKRLLAVMEQELARPYWLYTWVENDANSFYRHLDFALVGQLAFEFSGHSIHNHVYVKHP</sequence>
<dbReference type="InterPro" id="IPR000182">
    <property type="entry name" value="GNAT_dom"/>
</dbReference>
<name>A0A222FIR0_9GAMM</name>
<proteinExistence type="predicted"/>
<dbReference type="AlphaFoldDB" id="A0A222FIR0"/>
<dbReference type="CDD" id="cd04301">
    <property type="entry name" value="NAT_SF"/>
    <property type="match status" value="1"/>
</dbReference>
<dbReference type="OrthoDB" id="143110at2"/>
<dbReference type="SUPFAM" id="SSF55729">
    <property type="entry name" value="Acyl-CoA N-acyltransferases (Nat)"/>
    <property type="match status" value="1"/>
</dbReference>
<accession>A0A222FIR0</accession>
<dbReference type="GO" id="GO:0016747">
    <property type="term" value="F:acyltransferase activity, transferring groups other than amino-acyl groups"/>
    <property type="evidence" value="ECO:0007669"/>
    <property type="project" value="InterPro"/>
</dbReference>
<keyword evidence="3" id="KW-1185">Reference proteome</keyword>
<reference evidence="2 3" key="1">
    <citation type="submission" date="2017-07" db="EMBL/GenBank/DDBJ databases">
        <title>Annotated genome sequence of Bacterioplanes sanyensis isolated from Red Sea.</title>
        <authorList>
            <person name="Rehman Z.U."/>
        </authorList>
    </citation>
    <scope>NUCLEOTIDE SEQUENCE [LARGE SCALE GENOMIC DNA]</scope>
    <source>
        <strain evidence="2 3">NV9</strain>
    </source>
</reference>
<dbReference type="PROSITE" id="PS51186">
    <property type="entry name" value="GNAT"/>
    <property type="match status" value="1"/>
</dbReference>